<proteinExistence type="predicted"/>
<accession>A0AAP6RID0</accession>
<dbReference type="AlphaFoldDB" id="A0AAP6RID0"/>
<dbReference type="Proteomes" id="UP000429730">
    <property type="component" value="Unassembled WGS sequence"/>
</dbReference>
<sequence>MTENKSRFDFSDFYEEGFEKTENLEQAIYVFQDGTLWSGYSEGGDGYTRDVDHGSIEAFFKDSSIDRYHPDFHSLKLEELIQIVPETRTVLTVMDNHYSQEQVEVLKQLEEENFIIEQLENTLQVGAEKLNLEEYQEGVFEEETPESYLYDIDIVEENEEIVQAYNHFLKNIELDSLSNGNNEYNAYNLTIDIPGTAEEKFRKELTARLEERELFFNQQLSINAILKENLIKQYKEHTPERFIFEDYNYEIAINGYYANEMNDVLELVGEIDSADKMLDVLESVGGLMTFDKETQQEITDAIQKLLNNSDYETHDGLGDRRLVAGPLKQNMVTENIDVLIVDEHRLPTHYHLMYDSIENEWTTTENITIPPEKLDYLATIIDEYGIDDEYEIEHEYAMEQPVLGMKAMNKLIENSYRQPLPEKDRPYIEEFSRNATISHELTFDDFDMEYTEYKVNGSPFYYKYAALDYEDEKSILSEALTEHLMKGNITISEIYGDDEIENLSPETQEYLKRSTEQSIVLDEIEQVENEESKYSRKEQLVEQENQLGMGYE</sequence>
<dbReference type="RefSeq" id="WP_160808413.1">
    <property type="nucleotide sequence ID" value="NZ_JADPAZ010000119.1"/>
</dbReference>
<reference evidence="2 3" key="1">
    <citation type="submission" date="2019-04" db="EMBL/GenBank/DDBJ databases">
        <title>Step-wise assembly of the neonatal virome modulated by breast feeding.</title>
        <authorList>
            <person name="Liang G."/>
            <person name="Bushman F."/>
        </authorList>
    </citation>
    <scope>NUCLEOTIDE SEQUENCE [LARGE SCALE GENOMIC DNA]</scope>
    <source>
        <strain evidence="2 3">E3754</strain>
    </source>
</reference>
<name>A0AAP6RID0_ENTFL</name>
<organism evidence="2 3">
    <name type="scientific">Enterococcus faecalis</name>
    <name type="common">Streptococcus faecalis</name>
    <dbReference type="NCBI Taxonomy" id="1351"/>
    <lineage>
        <taxon>Bacteria</taxon>
        <taxon>Bacillati</taxon>
        <taxon>Bacillota</taxon>
        <taxon>Bacilli</taxon>
        <taxon>Lactobacillales</taxon>
        <taxon>Enterococcaceae</taxon>
        <taxon>Enterococcus</taxon>
    </lineage>
</organism>
<feature type="compositionally biased region" description="Basic and acidic residues" evidence="1">
    <location>
        <begin position="530"/>
        <end position="540"/>
    </location>
</feature>
<evidence type="ECO:0000313" key="3">
    <source>
        <dbReference type="Proteomes" id="UP000429730"/>
    </source>
</evidence>
<evidence type="ECO:0000313" key="2">
    <source>
        <dbReference type="EMBL" id="MXS53414.1"/>
    </source>
</evidence>
<gene>
    <name evidence="2" type="ORF">GTI81_11875</name>
</gene>
<comment type="caution">
    <text evidence="2">The sequence shown here is derived from an EMBL/GenBank/DDBJ whole genome shotgun (WGS) entry which is preliminary data.</text>
</comment>
<feature type="region of interest" description="Disordered" evidence="1">
    <location>
        <begin position="528"/>
        <end position="552"/>
    </location>
</feature>
<evidence type="ECO:0000256" key="1">
    <source>
        <dbReference type="SAM" id="MobiDB-lite"/>
    </source>
</evidence>
<dbReference type="EMBL" id="WVTJ01000024">
    <property type="protein sequence ID" value="MXS53414.1"/>
    <property type="molecule type" value="Genomic_DNA"/>
</dbReference>
<protein>
    <submittedName>
        <fullName evidence="2">Uncharacterized protein</fullName>
    </submittedName>
</protein>